<accession>A0A9X2B4Q1</accession>
<dbReference type="AlphaFoldDB" id="A0A9X2B4Q1"/>
<feature type="transmembrane region" description="Helical" evidence="7">
    <location>
        <begin position="231"/>
        <end position="250"/>
    </location>
</feature>
<feature type="transmembrane region" description="Helical" evidence="7">
    <location>
        <begin position="301"/>
        <end position="319"/>
    </location>
</feature>
<gene>
    <name evidence="9" type="ORF">MUG84_21135</name>
</gene>
<feature type="transmembrane region" description="Helical" evidence="7">
    <location>
        <begin position="185"/>
        <end position="210"/>
    </location>
</feature>
<comment type="subcellular location">
    <subcellularLocation>
        <location evidence="1 7">Cell membrane</location>
        <topology evidence="1 7">Multi-pass membrane protein</topology>
    </subcellularLocation>
</comment>
<dbReference type="InterPro" id="IPR035906">
    <property type="entry name" value="MetI-like_sf"/>
</dbReference>
<keyword evidence="6 7" id="KW-0472">Membrane</keyword>
<dbReference type="RefSeq" id="WP_244728623.1">
    <property type="nucleotide sequence ID" value="NZ_JALIRP010000010.1"/>
</dbReference>
<evidence type="ECO:0000256" key="4">
    <source>
        <dbReference type="ARBA" id="ARBA00022692"/>
    </source>
</evidence>
<evidence type="ECO:0000256" key="5">
    <source>
        <dbReference type="ARBA" id="ARBA00022989"/>
    </source>
</evidence>
<dbReference type="PANTHER" id="PTHR43227">
    <property type="entry name" value="BLL4140 PROTEIN"/>
    <property type="match status" value="1"/>
</dbReference>
<evidence type="ECO:0000313" key="10">
    <source>
        <dbReference type="Proteomes" id="UP001139347"/>
    </source>
</evidence>
<evidence type="ECO:0000256" key="7">
    <source>
        <dbReference type="RuleBase" id="RU363032"/>
    </source>
</evidence>
<feature type="transmembrane region" description="Helical" evidence="7">
    <location>
        <begin position="36"/>
        <end position="62"/>
    </location>
</feature>
<comment type="similarity">
    <text evidence="7">Belongs to the binding-protein-dependent transport system permease family.</text>
</comment>
<dbReference type="PROSITE" id="PS50928">
    <property type="entry name" value="ABC_TM1"/>
    <property type="match status" value="1"/>
</dbReference>
<keyword evidence="4 7" id="KW-0812">Transmembrane</keyword>
<comment type="caution">
    <text evidence="9">The sequence shown here is derived from an EMBL/GenBank/DDBJ whole genome shotgun (WGS) entry which is preliminary data.</text>
</comment>
<evidence type="ECO:0000256" key="2">
    <source>
        <dbReference type="ARBA" id="ARBA00022448"/>
    </source>
</evidence>
<feature type="transmembrane region" description="Helical" evidence="7">
    <location>
        <begin position="132"/>
        <end position="155"/>
    </location>
</feature>
<dbReference type="GO" id="GO:0005886">
    <property type="term" value="C:plasma membrane"/>
    <property type="evidence" value="ECO:0007669"/>
    <property type="project" value="UniProtKB-SubCell"/>
</dbReference>
<evidence type="ECO:0000256" key="1">
    <source>
        <dbReference type="ARBA" id="ARBA00004651"/>
    </source>
</evidence>
<keyword evidence="3" id="KW-1003">Cell membrane</keyword>
<evidence type="ECO:0000259" key="8">
    <source>
        <dbReference type="PROSITE" id="PS50928"/>
    </source>
</evidence>
<keyword evidence="10" id="KW-1185">Reference proteome</keyword>
<dbReference type="Proteomes" id="UP001139347">
    <property type="component" value="Unassembled WGS sequence"/>
</dbReference>
<dbReference type="InterPro" id="IPR050809">
    <property type="entry name" value="UgpAE/MalFG_permease"/>
</dbReference>
<dbReference type="Gene3D" id="1.10.3720.10">
    <property type="entry name" value="MetI-like"/>
    <property type="match status" value="1"/>
</dbReference>
<organism evidence="9 10">
    <name type="scientific">Paenibacillus mangrovi</name>
    <dbReference type="NCBI Taxonomy" id="2931978"/>
    <lineage>
        <taxon>Bacteria</taxon>
        <taxon>Bacillati</taxon>
        <taxon>Bacillota</taxon>
        <taxon>Bacilli</taxon>
        <taxon>Bacillales</taxon>
        <taxon>Paenibacillaceae</taxon>
        <taxon>Paenibacillus</taxon>
    </lineage>
</organism>
<dbReference type="PANTHER" id="PTHR43227:SF11">
    <property type="entry name" value="BLL4140 PROTEIN"/>
    <property type="match status" value="1"/>
</dbReference>
<feature type="domain" description="ABC transmembrane type-1" evidence="8">
    <location>
        <begin position="95"/>
        <end position="315"/>
    </location>
</feature>
<evidence type="ECO:0000256" key="3">
    <source>
        <dbReference type="ARBA" id="ARBA00022475"/>
    </source>
</evidence>
<dbReference type="CDD" id="cd06261">
    <property type="entry name" value="TM_PBP2"/>
    <property type="match status" value="1"/>
</dbReference>
<proteinExistence type="inferred from homology"/>
<reference evidence="9" key="1">
    <citation type="submission" date="2022-04" db="EMBL/GenBank/DDBJ databases">
        <title>Paenibacillus mangrovi sp. nov., a novel endophytic bacterium isolated from bark of Kandelia candel.</title>
        <authorList>
            <person name="Tuo L."/>
        </authorList>
    </citation>
    <scope>NUCLEOTIDE SEQUENCE</scope>
    <source>
        <strain evidence="9">KQZ6P-2</strain>
    </source>
</reference>
<name>A0A9X2B4Q1_9BACL</name>
<dbReference type="InterPro" id="IPR000515">
    <property type="entry name" value="MetI-like"/>
</dbReference>
<feature type="transmembrane region" description="Helical" evidence="7">
    <location>
        <begin position="99"/>
        <end position="120"/>
    </location>
</feature>
<keyword evidence="5 7" id="KW-1133">Transmembrane helix</keyword>
<dbReference type="Pfam" id="PF00528">
    <property type="entry name" value="BPD_transp_1"/>
    <property type="match status" value="1"/>
</dbReference>
<dbReference type="GO" id="GO:0055085">
    <property type="term" value="P:transmembrane transport"/>
    <property type="evidence" value="ECO:0007669"/>
    <property type="project" value="InterPro"/>
</dbReference>
<evidence type="ECO:0000313" key="9">
    <source>
        <dbReference type="EMBL" id="MCJ8014220.1"/>
    </source>
</evidence>
<dbReference type="EMBL" id="JALIRP010000010">
    <property type="protein sequence ID" value="MCJ8014220.1"/>
    <property type="molecule type" value="Genomic_DNA"/>
</dbReference>
<dbReference type="SUPFAM" id="SSF161098">
    <property type="entry name" value="MetI-like"/>
    <property type="match status" value="1"/>
</dbReference>
<keyword evidence="2 7" id="KW-0813">Transport</keyword>
<evidence type="ECO:0000256" key="6">
    <source>
        <dbReference type="ARBA" id="ARBA00023136"/>
    </source>
</evidence>
<protein>
    <submittedName>
        <fullName evidence="9">ABC transporter permease subunit</fullName>
    </submittedName>
</protein>
<sequence length="329" mass="37509">MNNNLSAAAAAQKRFKKTGFLHHRTFLQEMVRRWPFYLMILPGMLYIVIFNYLPMFGAVIAFKDYNPVKGIWGSKWIGFKNFEFFFKSDAAWRVTFNTIFYNLLIIVLVTVISVLFAILLQETGSRMRTAVYKSVMLMPFFLSWIVGEYIVYALLNTDQGLVNGIRKSLGLEAIDWYSDAIYWRFIMPLAYLLKQVGYTSVIYVAAVTGISSDYYEAAEIDGASKWQKARFITIPLLMPVVIILMLLWLGKIFNGGLGDWGAFYNLPRESGILFSSTDVIDTYVFRSLRTVNDIGMSSAVGLYQAVVGLVLVLISNYLVKKYDSDSSLF</sequence>